<evidence type="ECO:0000256" key="3">
    <source>
        <dbReference type="ARBA" id="ARBA00022989"/>
    </source>
</evidence>
<evidence type="ECO:0000256" key="5">
    <source>
        <dbReference type="ARBA" id="ARBA00023251"/>
    </source>
</evidence>
<keyword evidence="2 6" id="KW-0812">Transmembrane</keyword>
<dbReference type="InterPro" id="IPR011701">
    <property type="entry name" value="MFS"/>
</dbReference>
<dbReference type="InterPro" id="IPR020846">
    <property type="entry name" value="MFS_dom"/>
</dbReference>
<dbReference type="Gene3D" id="1.20.1250.20">
    <property type="entry name" value="MFS general substrate transporter like domains"/>
    <property type="match status" value="1"/>
</dbReference>
<feature type="transmembrane region" description="Helical" evidence="6">
    <location>
        <begin position="102"/>
        <end position="118"/>
    </location>
</feature>
<organism evidence="8 9">
    <name type="scientific">Streptacidiphilus cavernicola</name>
    <dbReference type="NCBI Taxonomy" id="3342716"/>
    <lineage>
        <taxon>Bacteria</taxon>
        <taxon>Bacillati</taxon>
        <taxon>Actinomycetota</taxon>
        <taxon>Actinomycetes</taxon>
        <taxon>Kitasatosporales</taxon>
        <taxon>Streptomycetaceae</taxon>
        <taxon>Streptacidiphilus</taxon>
    </lineage>
</organism>
<keyword evidence="9" id="KW-1185">Reference proteome</keyword>
<evidence type="ECO:0000313" key="8">
    <source>
        <dbReference type="EMBL" id="MFC1403537.1"/>
    </source>
</evidence>
<dbReference type="PANTHER" id="PTHR42718:SF48">
    <property type="entry name" value="CONSERVED TWO-DOMAIN MEMBRANE PROTEIN-RELATED"/>
    <property type="match status" value="1"/>
</dbReference>
<comment type="caution">
    <text evidence="8">The sequence shown here is derived from an EMBL/GenBank/DDBJ whole genome shotgun (WGS) entry which is preliminary data.</text>
</comment>
<feature type="transmembrane region" description="Helical" evidence="6">
    <location>
        <begin position="12"/>
        <end position="32"/>
    </location>
</feature>
<dbReference type="Proteomes" id="UP001592528">
    <property type="component" value="Unassembled WGS sequence"/>
</dbReference>
<sequence length="344" mass="35756">MPSERRAHSVRIWAVTGSLGAAAGPAIGGLLVQVSWRWIFLLNVPIGAAAFVAAALLVPGLRHGTETRVPDLLGGVLLMAAVAALALALVQGPAWAWTSQRTLEVFAIAVVAMLAFVARSSRAASPVVDLALFRDPVFAWANIAMVLLSISFGIQLLGLVFWLQEGWGWSAVRTGLGVAPGPVMVSLTGLGLRRWIAKLPVNLAAALGALLMGAGGVLIGVSLTAHRHYVSEILPGWLVIGTGVGLAMPTIIGAASSGLSAHQTSTGSAVVQMGRQVGSVLGVALLVIVIGSSTITVDKLHQFVHAWWWAGLFALLGLVSVLPMRPRRPEPVLTPSPQVAEPAN</sequence>
<name>A0ABV6UQ23_9ACTN</name>
<feature type="transmembrane region" description="Helical" evidence="6">
    <location>
        <begin position="38"/>
        <end position="60"/>
    </location>
</feature>
<feature type="transmembrane region" description="Helical" evidence="6">
    <location>
        <begin position="307"/>
        <end position="324"/>
    </location>
</feature>
<evidence type="ECO:0000259" key="7">
    <source>
        <dbReference type="PROSITE" id="PS50850"/>
    </source>
</evidence>
<reference evidence="8 9" key="1">
    <citation type="submission" date="2024-09" db="EMBL/GenBank/DDBJ databases">
        <authorList>
            <person name="Lee S.D."/>
        </authorList>
    </citation>
    <scope>NUCLEOTIDE SEQUENCE [LARGE SCALE GENOMIC DNA]</scope>
    <source>
        <strain evidence="8 9">N1-5</strain>
    </source>
</reference>
<evidence type="ECO:0000256" key="1">
    <source>
        <dbReference type="ARBA" id="ARBA00004651"/>
    </source>
</evidence>
<evidence type="ECO:0000256" key="2">
    <source>
        <dbReference type="ARBA" id="ARBA00022692"/>
    </source>
</evidence>
<keyword evidence="5" id="KW-0046">Antibiotic resistance</keyword>
<keyword evidence="4 6" id="KW-0472">Membrane</keyword>
<gene>
    <name evidence="8" type="ORF">ACEZDJ_19790</name>
</gene>
<evidence type="ECO:0000313" key="9">
    <source>
        <dbReference type="Proteomes" id="UP001592528"/>
    </source>
</evidence>
<comment type="subcellular location">
    <subcellularLocation>
        <location evidence="1">Cell membrane</location>
        <topology evidence="1">Multi-pass membrane protein</topology>
    </subcellularLocation>
</comment>
<keyword evidence="3 6" id="KW-1133">Transmembrane helix</keyword>
<feature type="transmembrane region" description="Helical" evidence="6">
    <location>
        <begin position="139"/>
        <end position="163"/>
    </location>
</feature>
<dbReference type="EMBL" id="JBHEZZ010000010">
    <property type="protein sequence ID" value="MFC1403537.1"/>
    <property type="molecule type" value="Genomic_DNA"/>
</dbReference>
<dbReference type="PANTHER" id="PTHR42718">
    <property type="entry name" value="MAJOR FACILITATOR SUPERFAMILY MULTIDRUG TRANSPORTER MFSC"/>
    <property type="match status" value="1"/>
</dbReference>
<evidence type="ECO:0000256" key="6">
    <source>
        <dbReference type="SAM" id="Phobius"/>
    </source>
</evidence>
<feature type="transmembrane region" description="Helical" evidence="6">
    <location>
        <begin position="277"/>
        <end position="295"/>
    </location>
</feature>
<dbReference type="Gene3D" id="1.20.1720.10">
    <property type="entry name" value="Multidrug resistance protein D"/>
    <property type="match status" value="1"/>
</dbReference>
<dbReference type="SUPFAM" id="SSF103473">
    <property type="entry name" value="MFS general substrate transporter"/>
    <property type="match status" value="1"/>
</dbReference>
<feature type="transmembrane region" description="Helical" evidence="6">
    <location>
        <begin position="72"/>
        <end position="90"/>
    </location>
</feature>
<dbReference type="Pfam" id="PF07690">
    <property type="entry name" value="MFS_1"/>
    <property type="match status" value="1"/>
</dbReference>
<feature type="transmembrane region" description="Helical" evidence="6">
    <location>
        <begin position="175"/>
        <end position="192"/>
    </location>
</feature>
<dbReference type="PROSITE" id="PS50850">
    <property type="entry name" value="MFS"/>
    <property type="match status" value="1"/>
</dbReference>
<dbReference type="InterPro" id="IPR036259">
    <property type="entry name" value="MFS_trans_sf"/>
</dbReference>
<feature type="transmembrane region" description="Helical" evidence="6">
    <location>
        <begin position="204"/>
        <end position="225"/>
    </location>
</feature>
<proteinExistence type="predicted"/>
<accession>A0ABV6UQ23</accession>
<protein>
    <submittedName>
        <fullName evidence="8">MFS transporter</fullName>
    </submittedName>
</protein>
<evidence type="ECO:0000256" key="4">
    <source>
        <dbReference type="ARBA" id="ARBA00023136"/>
    </source>
</evidence>
<dbReference type="RefSeq" id="WP_157623786.1">
    <property type="nucleotide sequence ID" value="NZ_JBHEZZ010000010.1"/>
</dbReference>
<feature type="domain" description="Major facilitator superfamily (MFS) profile" evidence="7">
    <location>
        <begin position="1"/>
        <end position="329"/>
    </location>
</feature>
<feature type="transmembrane region" description="Helical" evidence="6">
    <location>
        <begin position="237"/>
        <end position="256"/>
    </location>
</feature>